<evidence type="ECO:0000259" key="1">
    <source>
        <dbReference type="Pfam" id="PF25598"/>
    </source>
</evidence>
<name>A0A7J7NAV2_9MAGN</name>
<sequence>MCPPLVMDRVVGLLKDPVGAKPATKVLLALCLVEGNRCAAVGARAVGEVVELLAGAGLEGGAVERALAVLELLCTVAEGAEEVRGHALAVPVMVEVMGRMSGRAKEYAISVLCVILGGGENTVEPPPEVVVRAVVMALQGDCSARGRRKGAQLLKVLKENGPLDFTEDGRQGTSSIKFDDD</sequence>
<keyword evidence="3" id="KW-1185">Reference proteome</keyword>
<feature type="domain" description="U-box" evidence="1">
    <location>
        <begin position="6"/>
        <end position="160"/>
    </location>
</feature>
<dbReference type="PANTHER" id="PTHR47873">
    <property type="entry name" value="ARM REPEAT SUPERFAMILY PROTEIN"/>
    <property type="match status" value="1"/>
</dbReference>
<gene>
    <name evidence="2" type="ORF">GIB67_010120</name>
</gene>
<dbReference type="InterPro" id="IPR016024">
    <property type="entry name" value="ARM-type_fold"/>
</dbReference>
<dbReference type="EMBL" id="JACGCM010000938">
    <property type="protein sequence ID" value="KAF6164150.1"/>
    <property type="molecule type" value="Genomic_DNA"/>
</dbReference>
<accession>A0A7J7NAV2</accession>
<dbReference type="Pfam" id="PF25598">
    <property type="entry name" value="ARM_PUB"/>
    <property type="match status" value="1"/>
</dbReference>
<protein>
    <recommendedName>
        <fullName evidence="1">U-box domain-containing protein</fullName>
    </recommendedName>
</protein>
<proteinExistence type="predicted"/>
<dbReference type="AlphaFoldDB" id="A0A7J7NAV2"/>
<dbReference type="SUPFAM" id="SSF48371">
    <property type="entry name" value="ARM repeat"/>
    <property type="match status" value="1"/>
</dbReference>
<evidence type="ECO:0000313" key="3">
    <source>
        <dbReference type="Proteomes" id="UP000541444"/>
    </source>
</evidence>
<dbReference type="Gene3D" id="1.25.10.10">
    <property type="entry name" value="Leucine-rich Repeat Variant"/>
    <property type="match status" value="1"/>
</dbReference>
<comment type="caution">
    <text evidence="2">The sequence shown here is derived from an EMBL/GenBank/DDBJ whole genome shotgun (WGS) entry which is preliminary data.</text>
</comment>
<dbReference type="InterPro" id="IPR058678">
    <property type="entry name" value="ARM_PUB"/>
</dbReference>
<dbReference type="OrthoDB" id="1930451at2759"/>
<organism evidence="2 3">
    <name type="scientific">Kingdonia uniflora</name>
    <dbReference type="NCBI Taxonomy" id="39325"/>
    <lineage>
        <taxon>Eukaryota</taxon>
        <taxon>Viridiplantae</taxon>
        <taxon>Streptophyta</taxon>
        <taxon>Embryophyta</taxon>
        <taxon>Tracheophyta</taxon>
        <taxon>Spermatophyta</taxon>
        <taxon>Magnoliopsida</taxon>
        <taxon>Ranunculales</taxon>
        <taxon>Circaeasteraceae</taxon>
        <taxon>Kingdonia</taxon>
    </lineage>
</organism>
<dbReference type="InterPro" id="IPR011989">
    <property type="entry name" value="ARM-like"/>
</dbReference>
<dbReference type="PANTHER" id="PTHR47873:SF1">
    <property type="entry name" value="ARM REPEAT SUPERFAMILY PROTEIN"/>
    <property type="match status" value="1"/>
</dbReference>
<reference evidence="2 3" key="1">
    <citation type="journal article" date="2020" name="IScience">
        <title>Genome Sequencing of the Endangered Kingdonia uniflora (Circaeasteraceae, Ranunculales) Reveals Potential Mechanisms of Evolutionary Specialization.</title>
        <authorList>
            <person name="Sun Y."/>
            <person name="Deng T."/>
            <person name="Zhang A."/>
            <person name="Moore M.J."/>
            <person name="Landis J.B."/>
            <person name="Lin N."/>
            <person name="Zhang H."/>
            <person name="Zhang X."/>
            <person name="Huang J."/>
            <person name="Zhang X."/>
            <person name="Sun H."/>
            <person name="Wang H."/>
        </authorList>
    </citation>
    <scope>NUCLEOTIDE SEQUENCE [LARGE SCALE GENOMIC DNA]</scope>
    <source>
        <strain evidence="2">TB1705</strain>
        <tissue evidence="2">Leaf</tissue>
    </source>
</reference>
<evidence type="ECO:0000313" key="2">
    <source>
        <dbReference type="EMBL" id="KAF6164150.1"/>
    </source>
</evidence>
<dbReference type="Proteomes" id="UP000541444">
    <property type="component" value="Unassembled WGS sequence"/>
</dbReference>